<feature type="compositionally biased region" description="Gly residues" evidence="6">
    <location>
        <begin position="689"/>
        <end position="698"/>
    </location>
</feature>
<dbReference type="PANTHER" id="PTHR10649:SF12">
    <property type="entry name" value="SPINELESS, ISOFORM C"/>
    <property type="match status" value="1"/>
</dbReference>
<feature type="region of interest" description="Disordered" evidence="6">
    <location>
        <begin position="509"/>
        <end position="528"/>
    </location>
</feature>
<proteinExistence type="predicted"/>
<dbReference type="Pfam" id="PF00989">
    <property type="entry name" value="PAS"/>
    <property type="match status" value="1"/>
</dbReference>
<evidence type="ECO:0000256" key="5">
    <source>
        <dbReference type="ARBA" id="ARBA00023242"/>
    </source>
</evidence>
<feature type="region of interest" description="Disordered" evidence="6">
    <location>
        <begin position="397"/>
        <end position="432"/>
    </location>
</feature>
<gene>
    <name evidence="8" type="ORF">DGAL_LOCUS4150</name>
</gene>
<dbReference type="GO" id="GO:0000976">
    <property type="term" value="F:transcription cis-regulatory region binding"/>
    <property type="evidence" value="ECO:0007669"/>
    <property type="project" value="TreeGrafter"/>
</dbReference>
<dbReference type="GO" id="GO:0008168">
    <property type="term" value="F:methyltransferase activity"/>
    <property type="evidence" value="ECO:0007669"/>
    <property type="project" value="InterPro"/>
</dbReference>
<keyword evidence="9" id="KW-1185">Reference proteome</keyword>
<feature type="region of interest" description="Disordered" evidence="6">
    <location>
        <begin position="627"/>
        <end position="853"/>
    </location>
</feature>
<feature type="compositionally biased region" description="Basic residues" evidence="6">
    <location>
        <begin position="509"/>
        <end position="527"/>
    </location>
</feature>
<dbReference type="SUPFAM" id="SSF55785">
    <property type="entry name" value="PYP-like sensor domain (PAS domain)"/>
    <property type="match status" value="2"/>
</dbReference>
<dbReference type="FunFam" id="3.30.450.20:FF:000074">
    <property type="entry name" value="Aryl hydrocarbon receptor"/>
    <property type="match status" value="1"/>
</dbReference>
<feature type="compositionally biased region" description="Low complexity" evidence="6">
    <location>
        <begin position="828"/>
        <end position="845"/>
    </location>
</feature>
<evidence type="ECO:0000256" key="3">
    <source>
        <dbReference type="ARBA" id="ARBA00023125"/>
    </source>
</evidence>
<feature type="compositionally biased region" description="Low complexity" evidence="6">
    <location>
        <begin position="931"/>
        <end position="951"/>
    </location>
</feature>
<dbReference type="Proteomes" id="UP000789390">
    <property type="component" value="Unassembled WGS sequence"/>
</dbReference>
<feature type="compositionally biased region" description="Gly residues" evidence="6">
    <location>
        <begin position="631"/>
        <end position="640"/>
    </location>
</feature>
<reference evidence="8" key="1">
    <citation type="submission" date="2021-11" db="EMBL/GenBank/DDBJ databases">
        <authorList>
            <person name="Schell T."/>
        </authorList>
    </citation>
    <scope>NUCLEOTIDE SEQUENCE</scope>
    <source>
        <strain evidence="8">M5</strain>
    </source>
</reference>
<feature type="compositionally biased region" description="Low complexity" evidence="6">
    <location>
        <begin position="641"/>
        <end position="661"/>
    </location>
</feature>
<dbReference type="Gene3D" id="3.30.450.20">
    <property type="entry name" value="PAS domain"/>
    <property type="match status" value="2"/>
</dbReference>
<dbReference type="InterPro" id="IPR013767">
    <property type="entry name" value="PAS_fold"/>
</dbReference>
<dbReference type="PANTHER" id="PTHR10649">
    <property type="entry name" value="ARYL HYDROCARBON RECEPTOR"/>
    <property type="match status" value="1"/>
</dbReference>
<dbReference type="InterPro" id="IPR035996">
    <property type="entry name" value="4pyrrol_Methylase_sf"/>
</dbReference>
<feature type="region of interest" description="Disordered" evidence="6">
    <location>
        <begin position="1"/>
        <end position="30"/>
    </location>
</feature>
<feature type="compositionally biased region" description="Low complexity" evidence="6">
    <location>
        <begin position="669"/>
        <end position="679"/>
    </location>
</feature>
<dbReference type="FunFam" id="3.30.450.20:FF:000069">
    <property type="entry name" value="Aryl hydrocarbon receptor"/>
    <property type="match status" value="1"/>
</dbReference>
<keyword evidence="3" id="KW-0238">DNA-binding</keyword>
<dbReference type="CDD" id="cd00130">
    <property type="entry name" value="PAS"/>
    <property type="match status" value="2"/>
</dbReference>
<dbReference type="GO" id="GO:0004879">
    <property type="term" value="F:nuclear receptor activity"/>
    <property type="evidence" value="ECO:0007669"/>
    <property type="project" value="TreeGrafter"/>
</dbReference>
<evidence type="ECO:0000256" key="1">
    <source>
        <dbReference type="ARBA" id="ARBA00004123"/>
    </source>
</evidence>
<evidence type="ECO:0000313" key="9">
    <source>
        <dbReference type="Proteomes" id="UP000789390"/>
    </source>
</evidence>
<dbReference type="GO" id="GO:0006805">
    <property type="term" value="P:xenobiotic metabolic process"/>
    <property type="evidence" value="ECO:0007669"/>
    <property type="project" value="InterPro"/>
</dbReference>
<comment type="subcellular location">
    <subcellularLocation>
        <location evidence="1">Nucleus</location>
    </subcellularLocation>
</comment>
<feature type="region of interest" description="Disordered" evidence="6">
    <location>
        <begin position="362"/>
        <end position="381"/>
    </location>
</feature>
<name>A0A8J2RLT8_9CRUS</name>
<dbReference type="AlphaFoldDB" id="A0A8J2RLT8"/>
<protein>
    <recommendedName>
        <fullName evidence="7">PAS domain-containing protein</fullName>
    </recommendedName>
</protein>
<dbReference type="SMART" id="SM00086">
    <property type="entry name" value="PAC"/>
    <property type="match status" value="1"/>
</dbReference>
<keyword evidence="5" id="KW-0539">Nucleus</keyword>
<sequence length="999" mass="104350">MNVSVSCHKGIKGEQQQPQHSQHGGGGGHFLMHDNQFRSRDVTIYDSPSLDGESFLQALNGFLLILTSDGEVFFATHTIESYLGFHQSDVVHQSVYELVHSEDREELQRQLTWSSQLPTDSGLTLLDALRPDNSMILERSFTVRFRCLLDNTSGFLRLDIRGRVKVLHGQNRKMEEPPLALFAICTPFGPPSLLELPHKESMFKSKHRLDLALVSMDQRGKALLGHSDAELSALGGYDLVHFDDLAYVASAHQELLKTGASGLIAYRLQTKDGQFQWLQTSSRLVYKNSKPDFIISTHRPLMEEEGRDLMGKRTMDFKVSYLDAGLTSNYFTDQETGSAISATVATTTTTTSTTTGVSVTTGQTVLPSQTGGTNAHPPQKIGRKYKNQLRDFLTNCRTKRKSGSSGAAATSVTGVSNGLTTPPEPSPVHYLSGSSNSVELASATGWTTAGVGGGSAAASSAAASAAVAAAATAYSPSVYPGASAAAAAAAAATVPYHADATNSFYHSAMHHHHHHHQLAAHHHHAAHHQPNATLQNLQNLHQSFYGTPGALDHNRFGIGVVPTAEHNLFHHGHAAYARGLGVGAAGYYAAEYSPYVHAAAATTNGFLTAGYDSTIGGMSQLYGGSSNSSPAGGGGGGGAGSPAAGDSKYATTSTSSVSASSSGGGTAGGVSSLGRLTTSLHHHHHHHGGGGGGLGGLLSSGETEPSSESSGTSTSSIAGGDSPYNNGHHNNNHHHQQQQQQQQQRNLSSRSSSRKPVDQQQQMMQQQQQLQQQLNKTEKYVVGGGDGRDSSNGGASSSSGGSSSGGGGGGYPGGTNSNDTRQTVLMWGSSGLTSVTGNGNNSSGSNDEHNGGSAGGVVVSMTTADLITSTTAAAVAAAYAAVSSSFPLQQQCLVHIGGSCCCPTSVHHHHHQQQQQHQSSSSSPIHGVHCSSGPGSTTSSATQQQQHNSCGQSQQQHLVICSNSGIGGSDRSSSDVRSPLLSFSEVTNTLLNNQHGIDP</sequence>
<accession>A0A8J2RLT8</accession>
<evidence type="ECO:0000313" key="8">
    <source>
        <dbReference type="EMBL" id="CAH0101799.1"/>
    </source>
</evidence>
<dbReference type="EMBL" id="CAKKLH010000068">
    <property type="protein sequence ID" value="CAH0101799.1"/>
    <property type="molecule type" value="Genomic_DNA"/>
</dbReference>
<feature type="compositionally biased region" description="Low complexity" evidence="6">
    <location>
        <begin position="913"/>
        <end position="923"/>
    </location>
</feature>
<dbReference type="OrthoDB" id="6099906at2759"/>
<dbReference type="GO" id="GO:0005634">
    <property type="term" value="C:nucleus"/>
    <property type="evidence" value="ECO:0007669"/>
    <property type="project" value="UniProtKB-SubCell"/>
</dbReference>
<organism evidence="8 9">
    <name type="scientific">Daphnia galeata</name>
    <dbReference type="NCBI Taxonomy" id="27404"/>
    <lineage>
        <taxon>Eukaryota</taxon>
        <taxon>Metazoa</taxon>
        <taxon>Ecdysozoa</taxon>
        <taxon>Arthropoda</taxon>
        <taxon>Crustacea</taxon>
        <taxon>Branchiopoda</taxon>
        <taxon>Diplostraca</taxon>
        <taxon>Cladocera</taxon>
        <taxon>Anomopoda</taxon>
        <taxon>Daphniidae</taxon>
        <taxon>Daphnia</taxon>
    </lineage>
</organism>
<feature type="compositionally biased region" description="Low complexity" evidence="6">
    <location>
        <begin position="759"/>
        <end position="774"/>
    </location>
</feature>
<feature type="compositionally biased region" description="Low complexity" evidence="6">
    <location>
        <begin position="790"/>
        <end position="801"/>
    </location>
</feature>
<dbReference type="InterPro" id="IPR001610">
    <property type="entry name" value="PAC"/>
</dbReference>
<evidence type="ECO:0000256" key="6">
    <source>
        <dbReference type="SAM" id="MobiDB-lite"/>
    </source>
</evidence>
<keyword evidence="4" id="KW-0804">Transcription</keyword>
<dbReference type="GO" id="GO:0034751">
    <property type="term" value="C:aryl hydrocarbon receptor complex"/>
    <property type="evidence" value="ECO:0007669"/>
    <property type="project" value="TreeGrafter"/>
</dbReference>
<evidence type="ECO:0000259" key="7">
    <source>
        <dbReference type="PROSITE" id="PS50112"/>
    </source>
</evidence>
<evidence type="ECO:0000256" key="2">
    <source>
        <dbReference type="ARBA" id="ARBA00023015"/>
    </source>
</evidence>
<dbReference type="SMART" id="SM00091">
    <property type="entry name" value="PAS"/>
    <property type="match status" value="2"/>
</dbReference>
<dbReference type="Pfam" id="PF14598">
    <property type="entry name" value="PAS_11"/>
    <property type="match status" value="1"/>
</dbReference>
<dbReference type="InterPro" id="IPR035965">
    <property type="entry name" value="PAS-like_dom_sf"/>
</dbReference>
<dbReference type="SUPFAM" id="SSF53790">
    <property type="entry name" value="Tetrapyrrole methylase"/>
    <property type="match status" value="1"/>
</dbReference>
<comment type="caution">
    <text evidence="8">The sequence shown here is derived from an EMBL/GenBank/DDBJ whole genome shotgun (WGS) entry which is preliminary data.</text>
</comment>
<feature type="compositionally biased region" description="Low complexity" evidence="6">
    <location>
        <begin position="403"/>
        <end position="416"/>
    </location>
</feature>
<dbReference type="InterPro" id="IPR039091">
    <property type="entry name" value="AHR/AHRR"/>
</dbReference>
<dbReference type="InterPro" id="IPR000014">
    <property type="entry name" value="PAS"/>
</dbReference>
<keyword evidence="2" id="KW-0805">Transcription regulation</keyword>
<feature type="domain" description="PAS" evidence="7">
    <location>
        <begin position="56"/>
        <end position="111"/>
    </location>
</feature>
<dbReference type="PROSITE" id="PS50112">
    <property type="entry name" value="PAS"/>
    <property type="match status" value="1"/>
</dbReference>
<feature type="region of interest" description="Disordered" evidence="6">
    <location>
        <begin position="912"/>
        <end position="951"/>
    </location>
</feature>
<evidence type="ECO:0000256" key="4">
    <source>
        <dbReference type="ARBA" id="ARBA00023163"/>
    </source>
</evidence>
<feature type="compositionally biased region" description="Gly residues" evidence="6">
    <location>
        <begin position="802"/>
        <end position="813"/>
    </location>
</feature>
<feature type="compositionally biased region" description="Low complexity" evidence="6">
    <location>
        <begin position="699"/>
        <end position="716"/>
    </location>
</feature>